<name>A0A2U1MCM1_ARTAN</name>
<organism evidence="2 3">
    <name type="scientific">Artemisia annua</name>
    <name type="common">Sweet wormwood</name>
    <dbReference type="NCBI Taxonomy" id="35608"/>
    <lineage>
        <taxon>Eukaryota</taxon>
        <taxon>Viridiplantae</taxon>
        <taxon>Streptophyta</taxon>
        <taxon>Embryophyta</taxon>
        <taxon>Tracheophyta</taxon>
        <taxon>Spermatophyta</taxon>
        <taxon>Magnoliopsida</taxon>
        <taxon>eudicotyledons</taxon>
        <taxon>Gunneridae</taxon>
        <taxon>Pentapetalae</taxon>
        <taxon>asterids</taxon>
        <taxon>campanulids</taxon>
        <taxon>Asterales</taxon>
        <taxon>Asteraceae</taxon>
        <taxon>Asteroideae</taxon>
        <taxon>Anthemideae</taxon>
        <taxon>Artemisiinae</taxon>
        <taxon>Artemisia</taxon>
    </lineage>
</organism>
<gene>
    <name evidence="2" type="ORF">CTI12_AA393330</name>
</gene>
<evidence type="ECO:0000313" key="3">
    <source>
        <dbReference type="Proteomes" id="UP000245207"/>
    </source>
</evidence>
<reference evidence="2 3" key="1">
    <citation type="journal article" date="2018" name="Mol. Plant">
        <title>The genome of Artemisia annua provides insight into the evolution of Asteraceae family and artemisinin biosynthesis.</title>
        <authorList>
            <person name="Shen Q."/>
            <person name="Zhang L."/>
            <person name="Liao Z."/>
            <person name="Wang S."/>
            <person name="Yan T."/>
            <person name="Shi P."/>
            <person name="Liu M."/>
            <person name="Fu X."/>
            <person name="Pan Q."/>
            <person name="Wang Y."/>
            <person name="Lv Z."/>
            <person name="Lu X."/>
            <person name="Zhang F."/>
            <person name="Jiang W."/>
            <person name="Ma Y."/>
            <person name="Chen M."/>
            <person name="Hao X."/>
            <person name="Li L."/>
            <person name="Tang Y."/>
            <person name="Lv G."/>
            <person name="Zhou Y."/>
            <person name="Sun X."/>
            <person name="Brodelius P.E."/>
            <person name="Rose J.K.C."/>
            <person name="Tang K."/>
        </authorList>
    </citation>
    <scope>NUCLEOTIDE SEQUENCE [LARGE SCALE GENOMIC DNA]</scope>
    <source>
        <strain evidence="3">cv. Huhao1</strain>
        <tissue evidence="2">Leaf</tissue>
    </source>
</reference>
<evidence type="ECO:0000313" key="2">
    <source>
        <dbReference type="EMBL" id="PWA59013.1"/>
    </source>
</evidence>
<protein>
    <submittedName>
        <fullName evidence="2">Uncharacterized protein</fullName>
    </submittedName>
</protein>
<accession>A0A2U1MCM1</accession>
<dbReference type="EMBL" id="PKPP01005742">
    <property type="protein sequence ID" value="PWA59013.1"/>
    <property type="molecule type" value="Genomic_DNA"/>
</dbReference>
<dbReference type="Proteomes" id="UP000245207">
    <property type="component" value="Unassembled WGS sequence"/>
</dbReference>
<evidence type="ECO:0000256" key="1">
    <source>
        <dbReference type="SAM" id="MobiDB-lite"/>
    </source>
</evidence>
<dbReference type="AlphaFoldDB" id="A0A2U1MCM1"/>
<feature type="region of interest" description="Disordered" evidence="1">
    <location>
        <begin position="30"/>
        <end position="50"/>
    </location>
</feature>
<comment type="caution">
    <text evidence="2">The sequence shown here is derived from an EMBL/GenBank/DDBJ whole genome shotgun (WGS) entry which is preliminary data.</text>
</comment>
<sequence length="87" mass="9686">MQRKDHAIANKYNRMGTRRRNARIIVTGASSPDVFTGTRHSPSPDQRYRSPSSVVVSFSSNDLIGVAPQDEVYYKELWNSEGGGSVK</sequence>
<keyword evidence="3" id="KW-1185">Reference proteome</keyword>
<proteinExistence type="predicted"/>